<organism evidence="2 3">
    <name type="scientific">Shewanella chilikensis</name>
    <dbReference type="NCBI Taxonomy" id="558541"/>
    <lineage>
        <taxon>Bacteria</taxon>
        <taxon>Pseudomonadati</taxon>
        <taxon>Pseudomonadota</taxon>
        <taxon>Gammaproteobacteria</taxon>
        <taxon>Alteromonadales</taxon>
        <taxon>Shewanellaceae</taxon>
        <taxon>Shewanella</taxon>
    </lineage>
</organism>
<accession>A0ABX5PHG8</accession>
<name>A0ABX5PHG8_9GAMM</name>
<keyword evidence="1" id="KW-0472">Membrane</keyword>
<evidence type="ECO:0000313" key="2">
    <source>
        <dbReference type="EMBL" id="PYE53447.1"/>
    </source>
</evidence>
<evidence type="ECO:0000256" key="1">
    <source>
        <dbReference type="SAM" id="Phobius"/>
    </source>
</evidence>
<proteinExistence type="predicted"/>
<evidence type="ECO:0000313" key="3">
    <source>
        <dbReference type="Proteomes" id="UP000247584"/>
    </source>
</evidence>
<protein>
    <submittedName>
        <fullName evidence="2">Uncharacterized protein</fullName>
    </submittedName>
</protein>
<comment type="caution">
    <text evidence="2">The sequence shown here is derived from an EMBL/GenBank/DDBJ whole genome shotgun (WGS) entry which is preliminary data.</text>
</comment>
<dbReference type="Proteomes" id="UP000247584">
    <property type="component" value="Unassembled WGS sequence"/>
</dbReference>
<feature type="transmembrane region" description="Helical" evidence="1">
    <location>
        <begin position="117"/>
        <end position="150"/>
    </location>
</feature>
<keyword evidence="1" id="KW-1133">Transmembrane helix</keyword>
<dbReference type="RefSeq" id="WP_146226030.1">
    <property type="nucleotide sequence ID" value="NZ_BMXX01000068.1"/>
</dbReference>
<keyword evidence="3" id="KW-1185">Reference proteome</keyword>
<gene>
    <name evidence="2" type="ORF">C8J23_1635</name>
</gene>
<keyword evidence="1" id="KW-0812">Transmembrane</keyword>
<dbReference type="EMBL" id="QJSY01000063">
    <property type="protein sequence ID" value="PYE53447.1"/>
    <property type="molecule type" value="Genomic_DNA"/>
</dbReference>
<reference evidence="2 3" key="1">
    <citation type="submission" date="2018-06" db="EMBL/GenBank/DDBJ databases">
        <title>Genomic Encyclopedia of Type Strains, Phase III (KMG-III): the genomes of soil and plant-associated and newly described type strains.</title>
        <authorList>
            <person name="Whitman W."/>
        </authorList>
    </citation>
    <scope>NUCLEOTIDE SEQUENCE [LARGE SCALE GENOMIC DNA]</scope>
    <source>
        <strain evidence="2 3">JC5</strain>
    </source>
</reference>
<sequence>MELSVKVLEGIMLSGTKHSETDVYTSGRGTRLDPVKIESVKTTIHEFWFKCLDGTEKKVKLFNDEVEAREGHRLVLLQGQNADYSGCVGYINVDTGRFCLFDNAWLAKNMASQSKPVYFILATGFVMAIVLGFMNGFIAGLATFAGGMLLAQLAEKVHSFFIDRKLSKLAKETLKSAYKFNSFTQESIEIVSKTPTAITEQ</sequence>